<dbReference type="RefSeq" id="XP_001419849.1">
    <property type="nucleotide sequence ID" value="XM_001419812.1"/>
</dbReference>
<feature type="region of interest" description="Disordered" evidence="2">
    <location>
        <begin position="13"/>
        <end position="180"/>
    </location>
</feature>
<gene>
    <name evidence="3" type="ORF">OSTLU_16898</name>
</gene>
<dbReference type="Gramene" id="ABO98142">
    <property type="protein sequence ID" value="ABO98142"/>
    <property type="gene ID" value="OSTLU_16898"/>
</dbReference>
<dbReference type="InterPro" id="IPR051112">
    <property type="entry name" value="CWC26_splicing_factor"/>
</dbReference>
<dbReference type="GO" id="GO:0003723">
    <property type="term" value="F:RNA binding"/>
    <property type="evidence" value="ECO:0007669"/>
    <property type="project" value="TreeGrafter"/>
</dbReference>
<dbReference type="STRING" id="436017.A4S336"/>
<dbReference type="AlphaFoldDB" id="A4S336"/>
<name>A4S336_OSTLU</name>
<dbReference type="InterPro" id="IPR018609">
    <property type="entry name" value="Bud13"/>
</dbReference>
<dbReference type="KEGG" id="olu:OSTLU_16898"/>
<dbReference type="GO" id="GO:0070274">
    <property type="term" value="C:RES complex"/>
    <property type="evidence" value="ECO:0007669"/>
    <property type="project" value="TreeGrafter"/>
</dbReference>
<comment type="similarity">
    <text evidence="1">Belongs to the CWC26 family.</text>
</comment>
<protein>
    <submittedName>
        <fullName evidence="3">Uncharacterized protein</fullName>
    </submittedName>
</protein>
<evidence type="ECO:0000256" key="1">
    <source>
        <dbReference type="ARBA" id="ARBA00011069"/>
    </source>
</evidence>
<feature type="compositionally biased region" description="Low complexity" evidence="2">
    <location>
        <begin position="103"/>
        <end position="112"/>
    </location>
</feature>
<reference evidence="3 4" key="1">
    <citation type="journal article" date="2007" name="Proc. Natl. Acad. Sci. U.S.A.">
        <title>The tiny eukaryote Ostreococcus provides genomic insights into the paradox of plankton speciation.</title>
        <authorList>
            <person name="Palenik B."/>
            <person name="Grimwood J."/>
            <person name="Aerts A."/>
            <person name="Rouze P."/>
            <person name="Salamov A."/>
            <person name="Putnam N."/>
            <person name="Dupont C."/>
            <person name="Jorgensen R."/>
            <person name="Derelle E."/>
            <person name="Rombauts S."/>
            <person name="Zhou K."/>
            <person name="Otillar R."/>
            <person name="Merchant S.S."/>
            <person name="Podell S."/>
            <person name="Gaasterland T."/>
            <person name="Napoli C."/>
            <person name="Gendler K."/>
            <person name="Manuell A."/>
            <person name="Tai V."/>
            <person name="Vallon O."/>
            <person name="Piganeau G."/>
            <person name="Jancek S."/>
            <person name="Heijde M."/>
            <person name="Jabbari K."/>
            <person name="Bowler C."/>
            <person name="Lohr M."/>
            <person name="Robbens S."/>
            <person name="Werner G."/>
            <person name="Dubchak I."/>
            <person name="Pazour G.J."/>
            <person name="Ren Q."/>
            <person name="Paulsen I."/>
            <person name="Delwiche C."/>
            <person name="Schmutz J."/>
            <person name="Rokhsar D."/>
            <person name="Van de Peer Y."/>
            <person name="Moreau H."/>
            <person name="Grigoriev I.V."/>
        </authorList>
    </citation>
    <scope>NUCLEOTIDE SEQUENCE [LARGE SCALE GENOMIC DNA]</scope>
    <source>
        <strain evidence="3 4">CCE9901</strain>
    </source>
</reference>
<dbReference type="GO" id="GO:0000398">
    <property type="term" value="P:mRNA splicing, via spliceosome"/>
    <property type="evidence" value="ECO:0007669"/>
    <property type="project" value="TreeGrafter"/>
</dbReference>
<dbReference type="GO" id="GO:0005684">
    <property type="term" value="C:U2-type spliceosomal complex"/>
    <property type="evidence" value="ECO:0007669"/>
    <property type="project" value="TreeGrafter"/>
</dbReference>
<evidence type="ECO:0000313" key="4">
    <source>
        <dbReference type="Proteomes" id="UP000001568"/>
    </source>
</evidence>
<sequence length="399" mass="43733">MATKEIEARAVRYMGIGDDGSGWTAVEEDGSGAGGRRRRHDSDSEEATAAAAAAPSRRARHDSDSEDDAGDASVPPEDAPTTSAGDGLQYDSDGDLIIPQEPAAAAAAAAAAGEPQYDSDGDFILPEEPSGQQELQYDSDGDLILPPDPLPEAPAEDNKKKSKEKKTKEHKMTDGTSTGLVSAAQVIMEAELKRKAEQARVAKMTDEQSGRGAATNYRDKATGKLMDSEEMKRRSENVKPKERERPVWATGVEQARQAKQYEVDLVKAKDTPFAHADIDADYEDKQRSAMRFGDPMAHLSRKKRHAESLNLPSVVDGLGLSMDDLKKSGFRIPQEVPPHSWLRRGVVAPHNRYGIKPGRHWDGVDRGTGFEAKMFRKKSELKERAQLEDADAEEHNEWF</sequence>
<feature type="compositionally biased region" description="Basic and acidic residues" evidence="2">
    <location>
        <begin position="217"/>
        <end position="245"/>
    </location>
</feature>
<feature type="region of interest" description="Disordered" evidence="2">
    <location>
        <begin position="198"/>
        <end position="245"/>
    </location>
</feature>
<proteinExistence type="inferred from homology"/>
<dbReference type="HOGENOM" id="CLU_691503_0_0_1"/>
<dbReference type="GeneID" id="5003516"/>
<dbReference type="EMBL" id="CP000589">
    <property type="protein sequence ID" value="ABO98142.1"/>
    <property type="molecule type" value="Genomic_DNA"/>
</dbReference>
<dbReference type="Proteomes" id="UP000001568">
    <property type="component" value="Chromosome 9"/>
</dbReference>
<dbReference type="eggNOG" id="KOG2654">
    <property type="taxonomic scope" value="Eukaryota"/>
</dbReference>
<dbReference type="PANTHER" id="PTHR31809">
    <property type="entry name" value="BUD13 HOMOLOG"/>
    <property type="match status" value="1"/>
</dbReference>
<keyword evidence="4" id="KW-1185">Reference proteome</keyword>
<dbReference type="OMA" id="GFRIPQE"/>
<dbReference type="PANTHER" id="PTHR31809:SF0">
    <property type="entry name" value="BUD13 HOMOLOG"/>
    <property type="match status" value="1"/>
</dbReference>
<feature type="compositionally biased region" description="Basic and acidic residues" evidence="2">
    <location>
        <begin position="198"/>
        <end position="209"/>
    </location>
</feature>
<feature type="compositionally biased region" description="Low complexity" evidence="2">
    <location>
        <begin position="47"/>
        <end position="56"/>
    </location>
</feature>
<accession>A4S336</accession>
<evidence type="ECO:0000256" key="2">
    <source>
        <dbReference type="SAM" id="MobiDB-lite"/>
    </source>
</evidence>
<evidence type="ECO:0000313" key="3">
    <source>
        <dbReference type="EMBL" id="ABO98142.1"/>
    </source>
</evidence>
<dbReference type="Pfam" id="PF09736">
    <property type="entry name" value="Bud13"/>
    <property type="match status" value="1"/>
</dbReference>
<organism evidence="3 4">
    <name type="scientific">Ostreococcus lucimarinus (strain CCE9901)</name>
    <dbReference type="NCBI Taxonomy" id="436017"/>
    <lineage>
        <taxon>Eukaryota</taxon>
        <taxon>Viridiplantae</taxon>
        <taxon>Chlorophyta</taxon>
        <taxon>Mamiellophyceae</taxon>
        <taxon>Mamiellales</taxon>
        <taxon>Bathycoccaceae</taxon>
        <taxon>Ostreococcus</taxon>
    </lineage>
</organism>
<dbReference type="OrthoDB" id="6022at2759"/>